<name>A0A0L6VEM6_9BASI</name>
<proteinExistence type="predicted"/>
<dbReference type="VEuPathDB" id="FungiDB:VP01_1818g1"/>
<keyword evidence="2" id="KW-1185">Reference proteome</keyword>
<dbReference type="EMBL" id="LAVV01006635">
    <property type="protein sequence ID" value="KNZ59007.1"/>
    <property type="molecule type" value="Genomic_DNA"/>
</dbReference>
<organism evidence="1 2">
    <name type="scientific">Puccinia sorghi</name>
    <dbReference type="NCBI Taxonomy" id="27349"/>
    <lineage>
        <taxon>Eukaryota</taxon>
        <taxon>Fungi</taxon>
        <taxon>Dikarya</taxon>
        <taxon>Basidiomycota</taxon>
        <taxon>Pucciniomycotina</taxon>
        <taxon>Pucciniomycetes</taxon>
        <taxon>Pucciniales</taxon>
        <taxon>Pucciniaceae</taxon>
        <taxon>Puccinia</taxon>
    </lineage>
</organism>
<comment type="caution">
    <text evidence="1">The sequence shown here is derived from an EMBL/GenBank/DDBJ whole genome shotgun (WGS) entry which is preliminary data.</text>
</comment>
<reference evidence="1 2" key="1">
    <citation type="submission" date="2015-08" db="EMBL/GenBank/DDBJ databases">
        <title>Next Generation Sequencing and Analysis of the Genome of Puccinia sorghi L Schw, the Causal Agent of Maize Common Rust.</title>
        <authorList>
            <person name="Rochi L."/>
            <person name="Burguener G."/>
            <person name="Darino M."/>
            <person name="Turjanski A."/>
            <person name="Kreff E."/>
            <person name="Dieguez M.J."/>
            <person name="Sacco F."/>
        </authorList>
    </citation>
    <scope>NUCLEOTIDE SEQUENCE [LARGE SCALE GENOMIC DNA]</scope>
    <source>
        <strain evidence="1 2">RO10H11247</strain>
    </source>
</reference>
<accession>A0A0L6VEM6</accession>
<evidence type="ECO:0000313" key="1">
    <source>
        <dbReference type="EMBL" id="KNZ59007.1"/>
    </source>
</evidence>
<protein>
    <submittedName>
        <fullName evidence="1">Uncharacterized protein</fullName>
    </submittedName>
</protein>
<evidence type="ECO:0000313" key="2">
    <source>
        <dbReference type="Proteomes" id="UP000037035"/>
    </source>
</evidence>
<gene>
    <name evidence="1" type="ORF">VP01_1818g1</name>
</gene>
<dbReference type="Proteomes" id="UP000037035">
    <property type="component" value="Unassembled WGS sequence"/>
</dbReference>
<dbReference type="OrthoDB" id="2498281at2759"/>
<dbReference type="AlphaFoldDB" id="A0A0L6VEM6"/>
<sequence>MIVSWVSERKSFFQKKQTGRTNQFSNSEPPTSANFLAEIIENVQLLCATHIPCERLTGSSENPVFIKPKDSNQFIPLTLDQFALWAQTMVYFLSLIQT</sequence>